<comment type="caution">
    <text evidence="2">The sequence shown here is derived from an EMBL/GenBank/DDBJ whole genome shotgun (WGS) entry which is preliminary data.</text>
</comment>
<name>A0A9Q0J1Z4_9ROSI</name>
<dbReference type="EMBL" id="JAKUCV010007105">
    <property type="protein sequence ID" value="KAJ4824730.1"/>
    <property type="molecule type" value="Genomic_DNA"/>
</dbReference>
<accession>A0A9Q0J1Z4</accession>
<feature type="region of interest" description="Disordered" evidence="1">
    <location>
        <begin position="59"/>
        <end position="120"/>
    </location>
</feature>
<sequence>NYFPLTSFFLPSFQSTNEPRMQLKMFSCIKAVNKQHGSMVHPIHIGTEAPHTEHSGHYLDSTKGISIDHHPSQYVHGQQRRHADPSRYGRGQEHHPRRPHEHQLPRHHVHHHRHPVRLLP</sequence>
<dbReference type="AlphaFoldDB" id="A0A9Q0J1Z4"/>
<keyword evidence="3" id="KW-1185">Reference proteome</keyword>
<feature type="non-terminal residue" evidence="2">
    <location>
        <position position="120"/>
    </location>
</feature>
<protein>
    <submittedName>
        <fullName evidence="2">Uncharacterized protein</fullName>
    </submittedName>
</protein>
<gene>
    <name evidence="2" type="ORF">Tsubulata_011067</name>
</gene>
<evidence type="ECO:0000256" key="1">
    <source>
        <dbReference type="SAM" id="MobiDB-lite"/>
    </source>
</evidence>
<evidence type="ECO:0000313" key="2">
    <source>
        <dbReference type="EMBL" id="KAJ4824730.1"/>
    </source>
</evidence>
<organism evidence="2 3">
    <name type="scientific">Turnera subulata</name>
    <dbReference type="NCBI Taxonomy" id="218843"/>
    <lineage>
        <taxon>Eukaryota</taxon>
        <taxon>Viridiplantae</taxon>
        <taxon>Streptophyta</taxon>
        <taxon>Embryophyta</taxon>
        <taxon>Tracheophyta</taxon>
        <taxon>Spermatophyta</taxon>
        <taxon>Magnoliopsida</taxon>
        <taxon>eudicotyledons</taxon>
        <taxon>Gunneridae</taxon>
        <taxon>Pentapetalae</taxon>
        <taxon>rosids</taxon>
        <taxon>fabids</taxon>
        <taxon>Malpighiales</taxon>
        <taxon>Passifloraceae</taxon>
        <taxon>Turnera</taxon>
    </lineage>
</organism>
<evidence type="ECO:0000313" key="3">
    <source>
        <dbReference type="Proteomes" id="UP001141552"/>
    </source>
</evidence>
<feature type="compositionally biased region" description="Basic residues" evidence="1">
    <location>
        <begin position="95"/>
        <end position="120"/>
    </location>
</feature>
<proteinExistence type="predicted"/>
<dbReference type="Proteomes" id="UP001141552">
    <property type="component" value="Unassembled WGS sequence"/>
</dbReference>
<feature type="compositionally biased region" description="Basic and acidic residues" evidence="1">
    <location>
        <begin position="81"/>
        <end position="94"/>
    </location>
</feature>
<reference evidence="2" key="2">
    <citation type="journal article" date="2023" name="Plants (Basel)">
        <title>Annotation of the Turnera subulata (Passifloraceae) Draft Genome Reveals the S-Locus Evolved after the Divergence of Turneroideae from Passifloroideae in a Stepwise Manner.</title>
        <authorList>
            <person name="Henning P.M."/>
            <person name="Roalson E.H."/>
            <person name="Mir W."/>
            <person name="McCubbin A.G."/>
            <person name="Shore J.S."/>
        </authorList>
    </citation>
    <scope>NUCLEOTIDE SEQUENCE</scope>
    <source>
        <strain evidence="2">F60SS</strain>
    </source>
</reference>
<reference evidence="2" key="1">
    <citation type="submission" date="2022-02" db="EMBL/GenBank/DDBJ databases">
        <authorList>
            <person name="Henning P.M."/>
            <person name="McCubbin A.G."/>
            <person name="Shore J.S."/>
        </authorList>
    </citation>
    <scope>NUCLEOTIDE SEQUENCE</scope>
    <source>
        <strain evidence="2">F60SS</strain>
        <tissue evidence="2">Leaves</tissue>
    </source>
</reference>